<feature type="domain" description="SH3b" evidence="1">
    <location>
        <begin position="308"/>
        <end position="370"/>
    </location>
</feature>
<evidence type="ECO:0000313" key="3">
    <source>
        <dbReference type="Proteomes" id="UP000178068"/>
    </source>
</evidence>
<dbReference type="Gene3D" id="2.30.30.40">
    <property type="entry name" value="SH3 Domains"/>
    <property type="match status" value="1"/>
</dbReference>
<protein>
    <recommendedName>
        <fullName evidence="1">SH3b domain-containing protein</fullName>
    </recommendedName>
</protein>
<accession>A0A1G1WP16</accession>
<gene>
    <name evidence="2" type="ORF">A3F35_00250</name>
</gene>
<dbReference type="SMART" id="SM00287">
    <property type="entry name" value="SH3b"/>
    <property type="match status" value="1"/>
</dbReference>
<dbReference type="PANTHER" id="PTHR36194">
    <property type="entry name" value="S-LAYER-LIKE PROTEIN"/>
    <property type="match status" value="1"/>
</dbReference>
<organism evidence="2 3">
    <name type="scientific">Candidatus Woykebacteria bacterium RIFCSPHIGHO2_12_FULL_45_10</name>
    <dbReference type="NCBI Taxonomy" id="1802603"/>
    <lineage>
        <taxon>Bacteria</taxon>
        <taxon>Candidatus Woykeibacteriota</taxon>
    </lineage>
</organism>
<dbReference type="Pfam" id="PF08239">
    <property type="entry name" value="SH3_3"/>
    <property type="match status" value="1"/>
</dbReference>
<dbReference type="AlphaFoldDB" id="A0A1G1WP16"/>
<dbReference type="PANTHER" id="PTHR36194:SF1">
    <property type="entry name" value="S-LAYER-LIKE PROTEIN"/>
    <property type="match status" value="1"/>
</dbReference>
<evidence type="ECO:0000313" key="2">
    <source>
        <dbReference type="EMBL" id="OGY29351.1"/>
    </source>
</evidence>
<comment type="caution">
    <text evidence="2">The sequence shown here is derived from an EMBL/GenBank/DDBJ whole genome shotgun (WGS) entry which is preliminary data.</text>
</comment>
<dbReference type="EMBL" id="MHCZ01000035">
    <property type="protein sequence ID" value="OGY29351.1"/>
    <property type="molecule type" value="Genomic_DNA"/>
</dbReference>
<proteinExistence type="predicted"/>
<dbReference type="STRING" id="1802603.A3F35_00250"/>
<dbReference type="InterPro" id="IPR003646">
    <property type="entry name" value="SH3-like_bac-type"/>
</dbReference>
<dbReference type="InterPro" id="IPR013229">
    <property type="entry name" value="PEGA"/>
</dbReference>
<name>A0A1G1WP16_9BACT</name>
<reference evidence="2 3" key="1">
    <citation type="journal article" date="2016" name="Nat. Commun.">
        <title>Thousands of microbial genomes shed light on interconnected biogeochemical processes in an aquifer system.</title>
        <authorList>
            <person name="Anantharaman K."/>
            <person name="Brown C.T."/>
            <person name="Hug L.A."/>
            <person name="Sharon I."/>
            <person name="Castelle C.J."/>
            <person name="Probst A.J."/>
            <person name="Thomas B.C."/>
            <person name="Singh A."/>
            <person name="Wilkins M.J."/>
            <person name="Karaoz U."/>
            <person name="Brodie E.L."/>
            <person name="Williams K.H."/>
            <person name="Hubbard S.S."/>
            <person name="Banfield J.F."/>
        </authorList>
    </citation>
    <scope>NUCLEOTIDE SEQUENCE [LARGE SCALE GENOMIC DNA]</scope>
</reference>
<dbReference type="Pfam" id="PF08308">
    <property type="entry name" value="PEGA"/>
    <property type="match status" value="2"/>
</dbReference>
<sequence>MRKLLSAIAVSSVFLVICFFLIRFILQLITPTNGFLTVSSSLPKSQVSLDSKQVGNSPYQGENLKVGTYKLKLEGKFATASSKFFSGRTVSWSNQINVGSNTLTVVNIDFGPTDPFNAVETLSLRRGTTSLSLATQPRGAKVDLDSKNFGESPLAKEAKAGVHRITLSKDGYLTRQLDINIPEGYQTVIQVTLSANPLPKTNGKLSTKAALNLYNLSSSLGSLLEKPDLWAEGVWFFQEKSPSLETKFDALIDFNGKAYYYDKAAFKTSLNSNLALNVGYLGKLSDKGLTAEAQTAWDLLVPATKITQVEILPTPTGILNVRDGPSQTNKVLTTIKPGEKYELTAEQSGWYKIKVGATEGWISSQYAKKL</sequence>
<dbReference type="PROSITE" id="PS51781">
    <property type="entry name" value="SH3B"/>
    <property type="match status" value="1"/>
</dbReference>
<evidence type="ECO:0000259" key="1">
    <source>
        <dbReference type="PROSITE" id="PS51781"/>
    </source>
</evidence>
<dbReference type="Proteomes" id="UP000178068">
    <property type="component" value="Unassembled WGS sequence"/>
</dbReference>